<evidence type="ECO:0000313" key="3">
    <source>
        <dbReference type="Proteomes" id="UP000705983"/>
    </source>
</evidence>
<sequence>MELRLVIAVGEPRGTVLLLHGYGEHAGRYSALIESFAAGGYDVFFYDQDGHGTAPGRRGCSDVGELISHHMQARRATRARMRTTRLVLFGHSMGGLVTAASALIDPAGLDAVVLSGPAFRQFPELPGTATRIGYALASVFPSLPVAALDSGLISTDPKVVRDYDNDPLVFHGNVPLLTGASMAVQGQKALDHANRWPATLPLLVFHGSADGLANIAGSRAFVSHARANGAPADFVTVDGAYHEVFKEPEHKELEDHMLWWLDQQIPAGRQARASLTEGPSVGTVKG</sequence>
<dbReference type="Pfam" id="PF12146">
    <property type="entry name" value="Hydrolase_4"/>
    <property type="match status" value="1"/>
</dbReference>
<dbReference type="InterPro" id="IPR022742">
    <property type="entry name" value="Hydrolase_4"/>
</dbReference>
<gene>
    <name evidence="2" type="ORF">JVW63_01965</name>
</gene>
<organism evidence="2 3">
    <name type="scientific">Flaviflexus equikiangi</name>
    <dbReference type="NCBI Taxonomy" id="2758573"/>
    <lineage>
        <taxon>Bacteria</taxon>
        <taxon>Bacillati</taxon>
        <taxon>Actinomycetota</taxon>
        <taxon>Actinomycetes</taxon>
        <taxon>Actinomycetales</taxon>
        <taxon>Actinomycetaceae</taxon>
        <taxon>Flaviflexus</taxon>
    </lineage>
</organism>
<proteinExistence type="predicted"/>
<evidence type="ECO:0000259" key="1">
    <source>
        <dbReference type="Pfam" id="PF12146"/>
    </source>
</evidence>
<dbReference type="InterPro" id="IPR051044">
    <property type="entry name" value="MAG_DAG_Lipase"/>
</dbReference>
<evidence type="ECO:0000313" key="2">
    <source>
        <dbReference type="EMBL" id="MBM9432477.1"/>
    </source>
</evidence>
<name>A0ABS2TCW1_9ACTO</name>
<dbReference type="Gene3D" id="3.40.50.1820">
    <property type="entry name" value="alpha/beta hydrolase"/>
    <property type="match status" value="1"/>
</dbReference>
<dbReference type="Proteomes" id="UP000705983">
    <property type="component" value="Unassembled WGS sequence"/>
</dbReference>
<comment type="caution">
    <text evidence="2">The sequence shown here is derived from an EMBL/GenBank/DDBJ whole genome shotgun (WGS) entry which is preliminary data.</text>
</comment>
<keyword evidence="3" id="KW-1185">Reference proteome</keyword>
<dbReference type="EMBL" id="JAFFJS010000001">
    <property type="protein sequence ID" value="MBM9432477.1"/>
    <property type="molecule type" value="Genomic_DNA"/>
</dbReference>
<accession>A0ABS2TCW1</accession>
<feature type="domain" description="Serine aminopeptidase S33" evidence="1">
    <location>
        <begin position="11"/>
        <end position="249"/>
    </location>
</feature>
<dbReference type="RefSeq" id="WP_187996010.1">
    <property type="nucleotide sequence ID" value="NZ_JACEXG010000001.1"/>
</dbReference>
<dbReference type="SUPFAM" id="SSF53474">
    <property type="entry name" value="alpha/beta-Hydrolases"/>
    <property type="match status" value="1"/>
</dbReference>
<protein>
    <submittedName>
        <fullName evidence="2">Lysophospholipase</fullName>
    </submittedName>
</protein>
<reference evidence="3" key="1">
    <citation type="submission" date="2021-02" db="EMBL/GenBank/DDBJ databases">
        <title>Leucobacter sp. CX169.</title>
        <authorList>
            <person name="Cheng Y."/>
        </authorList>
    </citation>
    <scope>NUCLEOTIDE SEQUENCE [LARGE SCALE GENOMIC DNA]</scope>
    <source>
        <strain evidence="3">JY899</strain>
    </source>
</reference>
<dbReference type="PANTHER" id="PTHR11614">
    <property type="entry name" value="PHOSPHOLIPASE-RELATED"/>
    <property type="match status" value="1"/>
</dbReference>
<dbReference type="InterPro" id="IPR029058">
    <property type="entry name" value="AB_hydrolase_fold"/>
</dbReference>